<sequence length="348" mass="36772">VTTSLAAPASPPLCGGAAMPARAAGVTFASKGSSSRQQPIDRSADGAEMAQAPRTEPVCSSCQAIVTEDDIAATAAEAAYDTVIVDGQAVSCFHTSPSIAGHPGAAASDIYIEVDLAAGAIGRDAIPRLNRRSTTSAVPLSSGYTTISAVLLSKYVMSQLFFNMLGSFVGPLFCFWIIFGVISTGPYAWNDAAVIGPIIGSAFVSAVLCPFLAPVGLPEAKKWGWGFGKVNPADAARWSCIFPFLGRHRAWQHAILRHLMLGLEVGFCYWPLAILFARFALGPVLSTWTQIIGGASYCVLLAVPNTLLGLLSLAIEPHLARAESGLSHHPNAILRLCKRIGWCFLLQW</sequence>
<feature type="compositionally biased region" description="Polar residues" evidence="1">
    <location>
        <begin position="30"/>
        <end position="40"/>
    </location>
</feature>
<evidence type="ECO:0000256" key="2">
    <source>
        <dbReference type="SAM" id="Phobius"/>
    </source>
</evidence>
<dbReference type="EMBL" id="HBIQ01031694">
    <property type="protein sequence ID" value="CAE0544313.1"/>
    <property type="molecule type" value="Transcribed_RNA"/>
</dbReference>
<feature type="transmembrane region" description="Helical" evidence="2">
    <location>
        <begin position="259"/>
        <end position="279"/>
    </location>
</feature>
<protein>
    <submittedName>
        <fullName evidence="3">Uncharacterized protein</fullName>
    </submittedName>
</protein>
<feature type="non-terminal residue" evidence="3">
    <location>
        <position position="1"/>
    </location>
</feature>
<evidence type="ECO:0000313" key="3">
    <source>
        <dbReference type="EMBL" id="CAE0544313.1"/>
    </source>
</evidence>
<accession>A0A7S3S625</accession>
<feature type="region of interest" description="Disordered" evidence="1">
    <location>
        <begin position="28"/>
        <end position="55"/>
    </location>
</feature>
<feature type="transmembrane region" description="Helical" evidence="2">
    <location>
        <begin position="194"/>
        <end position="213"/>
    </location>
</feature>
<feature type="transmembrane region" description="Helical" evidence="2">
    <location>
        <begin position="291"/>
        <end position="315"/>
    </location>
</feature>
<proteinExistence type="predicted"/>
<dbReference type="AlphaFoldDB" id="A0A7S3S625"/>
<feature type="transmembrane region" description="Helical" evidence="2">
    <location>
        <begin position="160"/>
        <end position="182"/>
    </location>
</feature>
<gene>
    <name evidence="3" type="ORF">SACU0126_LOCUS10399</name>
</gene>
<keyword evidence="2" id="KW-0472">Membrane</keyword>
<reference evidence="3" key="1">
    <citation type="submission" date="2021-01" db="EMBL/GenBank/DDBJ databases">
        <authorList>
            <person name="Corre E."/>
            <person name="Pelletier E."/>
            <person name="Niang G."/>
            <person name="Scheremetjew M."/>
            <person name="Finn R."/>
            <person name="Kale V."/>
            <person name="Holt S."/>
            <person name="Cochrane G."/>
            <person name="Meng A."/>
            <person name="Brown T."/>
            <person name="Cohen L."/>
        </authorList>
    </citation>
    <scope>NUCLEOTIDE SEQUENCE</scope>
    <source>
        <strain evidence="3">SPMC142</strain>
    </source>
</reference>
<keyword evidence="2" id="KW-0812">Transmembrane</keyword>
<organism evidence="3">
    <name type="scientific">Strombidinopsis acuminata</name>
    <dbReference type="NCBI Taxonomy" id="141414"/>
    <lineage>
        <taxon>Eukaryota</taxon>
        <taxon>Sar</taxon>
        <taxon>Alveolata</taxon>
        <taxon>Ciliophora</taxon>
        <taxon>Intramacronucleata</taxon>
        <taxon>Spirotrichea</taxon>
        <taxon>Choreotrichia</taxon>
        <taxon>Choreotrichida</taxon>
        <taxon>Strombidinopsidae</taxon>
        <taxon>Strombidinopsis</taxon>
    </lineage>
</organism>
<evidence type="ECO:0000256" key="1">
    <source>
        <dbReference type="SAM" id="MobiDB-lite"/>
    </source>
</evidence>
<keyword evidence="2" id="KW-1133">Transmembrane helix</keyword>
<name>A0A7S3S625_9SPIT</name>